<evidence type="ECO:0000313" key="2">
    <source>
        <dbReference type="Proteomes" id="UP000029448"/>
    </source>
</evidence>
<accession>A0A095B4Q0</accession>
<keyword evidence="2" id="KW-1185">Reference proteome</keyword>
<gene>
    <name evidence="1" type="ORF">AtDm6_1334</name>
</gene>
<name>A0A095B4Q0_9PROT</name>
<dbReference type="PATRIC" id="fig|104102.7.peg.1324"/>
<organism evidence="1 2">
    <name type="scientific">Acetobacter tropicalis</name>
    <dbReference type="NCBI Taxonomy" id="104102"/>
    <lineage>
        <taxon>Bacteria</taxon>
        <taxon>Pseudomonadati</taxon>
        <taxon>Pseudomonadota</taxon>
        <taxon>Alphaproteobacteria</taxon>
        <taxon>Acetobacterales</taxon>
        <taxon>Acetobacteraceae</taxon>
        <taxon>Acetobacter</taxon>
    </lineage>
</organism>
<proteinExistence type="predicted"/>
<dbReference type="AlphaFoldDB" id="A0A095B4Q0"/>
<dbReference type="STRING" id="104102.AtDm6_1334"/>
<evidence type="ECO:0000313" key="1">
    <source>
        <dbReference type="EMBL" id="KGB23923.1"/>
    </source>
</evidence>
<dbReference type="EMBL" id="JOKM01000053">
    <property type="protein sequence ID" value="KGB23923.1"/>
    <property type="molecule type" value="Genomic_DNA"/>
</dbReference>
<comment type="caution">
    <text evidence="1">The sequence shown here is derived from an EMBL/GenBank/DDBJ whole genome shotgun (WGS) entry which is preliminary data.</text>
</comment>
<sequence>MELRRIRTYTPPPDKRHLKQDRVVISNQINSIQKAKG</sequence>
<reference evidence="1 2" key="1">
    <citation type="submission" date="2014-06" db="EMBL/GenBank/DDBJ databases">
        <title>Functional and comparative genomic analyses of the Drosophila gut microbiota identify candidate symbiosis factors.</title>
        <authorList>
            <person name="Newell P.D."/>
            <person name="Chaston J.M."/>
            <person name="Douglas A.E."/>
        </authorList>
    </citation>
    <scope>NUCLEOTIDE SEQUENCE [LARGE SCALE GENOMIC DNA]</scope>
    <source>
        <strain evidence="1 2">DmCS_006</strain>
    </source>
</reference>
<protein>
    <submittedName>
        <fullName evidence="1">Uncharacterized protein</fullName>
    </submittedName>
</protein>
<dbReference type="Proteomes" id="UP000029448">
    <property type="component" value="Unassembled WGS sequence"/>
</dbReference>